<dbReference type="EMBL" id="CAUYUJ010002509">
    <property type="protein sequence ID" value="CAK0801100.1"/>
    <property type="molecule type" value="Genomic_DNA"/>
</dbReference>
<dbReference type="Proteomes" id="UP001189429">
    <property type="component" value="Unassembled WGS sequence"/>
</dbReference>
<feature type="non-terminal residue" evidence="2">
    <location>
        <position position="246"/>
    </location>
</feature>
<gene>
    <name evidence="2" type="ORF">PCOR1329_LOCUS9070</name>
</gene>
<name>A0ABN9Q978_9DINO</name>
<reference evidence="2" key="1">
    <citation type="submission" date="2023-10" db="EMBL/GenBank/DDBJ databases">
        <authorList>
            <person name="Chen Y."/>
            <person name="Shah S."/>
            <person name="Dougan E. K."/>
            <person name="Thang M."/>
            <person name="Chan C."/>
        </authorList>
    </citation>
    <scope>NUCLEOTIDE SEQUENCE [LARGE SCALE GENOMIC DNA]</scope>
</reference>
<feature type="compositionally biased region" description="Basic and acidic residues" evidence="1">
    <location>
        <begin position="235"/>
        <end position="246"/>
    </location>
</feature>
<organism evidence="2 3">
    <name type="scientific">Prorocentrum cordatum</name>
    <dbReference type="NCBI Taxonomy" id="2364126"/>
    <lineage>
        <taxon>Eukaryota</taxon>
        <taxon>Sar</taxon>
        <taxon>Alveolata</taxon>
        <taxon>Dinophyceae</taxon>
        <taxon>Prorocentrales</taxon>
        <taxon>Prorocentraceae</taxon>
        <taxon>Prorocentrum</taxon>
    </lineage>
</organism>
<evidence type="ECO:0000256" key="1">
    <source>
        <dbReference type="SAM" id="MobiDB-lite"/>
    </source>
</evidence>
<feature type="compositionally biased region" description="Low complexity" evidence="1">
    <location>
        <begin position="33"/>
        <end position="44"/>
    </location>
</feature>
<sequence>MFMSLLAPPLGANATSCTTRSWLCTGLSPPQCTTSSPSSGLTSSEAHPGPRRSGARATSAPLYHSAVPGCCSRSRPSLGRAKHQRVRVRDGDAAPCDTWLPPAPAPAATPGSQPSERPTLAGKAQSGRAPTAMQWRRRPCWTLALKKARTGVPAAKQEEAEEEEEEEEAEEGEEEEPPRPTGALAEQGKRPPPPARCRFAECTRSRSCAHCRLWLAPAKSPNEVHQGAGVPKLGLDVREGRPRREV</sequence>
<feature type="region of interest" description="Disordered" evidence="1">
    <location>
        <begin position="150"/>
        <end position="195"/>
    </location>
</feature>
<evidence type="ECO:0000313" key="3">
    <source>
        <dbReference type="Proteomes" id="UP001189429"/>
    </source>
</evidence>
<protein>
    <submittedName>
        <fullName evidence="2">Uncharacterized protein</fullName>
    </submittedName>
</protein>
<keyword evidence="3" id="KW-1185">Reference proteome</keyword>
<feature type="region of interest" description="Disordered" evidence="1">
    <location>
        <begin position="220"/>
        <end position="246"/>
    </location>
</feature>
<feature type="region of interest" description="Disordered" evidence="1">
    <location>
        <begin position="33"/>
        <end position="59"/>
    </location>
</feature>
<evidence type="ECO:0000313" key="2">
    <source>
        <dbReference type="EMBL" id="CAK0801100.1"/>
    </source>
</evidence>
<feature type="compositionally biased region" description="Acidic residues" evidence="1">
    <location>
        <begin position="159"/>
        <end position="176"/>
    </location>
</feature>
<accession>A0ABN9Q978</accession>
<proteinExistence type="predicted"/>
<feature type="region of interest" description="Disordered" evidence="1">
    <location>
        <begin position="74"/>
        <end position="136"/>
    </location>
</feature>
<comment type="caution">
    <text evidence="2">The sequence shown here is derived from an EMBL/GenBank/DDBJ whole genome shotgun (WGS) entry which is preliminary data.</text>
</comment>